<accession>A0A6C0H1S0</accession>
<protein>
    <submittedName>
        <fullName evidence="1">Uncharacterized protein</fullName>
    </submittedName>
</protein>
<organism evidence="1">
    <name type="scientific">viral metagenome</name>
    <dbReference type="NCBI Taxonomy" id="1070528"/>
    <lineage>
        <taxon>unclassified sequences</taxon>
        <taxon>metagenomes</taxon>
        <taxon>organismal metagenomes</taxon>
    </lineage>
</organism>
<proteinExistence type="predicted"/>
<name>A0A6C0H1S0_9ZZZZ</name>
<sequence length="242" mass="28424">MDTKLVTIDNNNIVDGLENFSTELENLDQFNNDKLYEPYAFIRSDKNKEICTNGFCGIPLYKNYSQYEHLHPFESNYGFSSTSFRQARSKNFKDLSPKSKKAIQPRSSRTIENYVEYTKEKMFANYKSDYGFDAPIRKQKRSKEFSDMYVNSKNNKKLILPTPKRIVQNPEMVKPKYGTFAPVKYEESLYDKMAKVIKEKVKPQNNKINREFGDPQPISKNYEKPDKIPLKLKFNPKKTTIL</sequence>
<dbReference type="EMBL" id="MN739835">
    <property type="protein sequence ID" value="QHT74013.1"/>
    <property type="molecule type" value="Genomic_DNA"/>
</dbReference>
<dbReference type="AlphaFoldDB" id="A0A6C0H1S0"/>
<reference evidence="1" key="1">
    <citation type="journal article" date="2020" name="Nature">
        <title>Giant virus diversity and host interactions through global metagenomics.</title>
        <authorList>
            <person name="Schulz F."/>
            <person name="Roux S."/>
            <person name="Paez-Espino D."/>
            <person name="Jungbluth S."/>
            <person name="Walsh D.A."/>
            <person name="Denef V.J."/>
            <person name="McMahon K.D."/>
            <person name="Konstantinidis K.T."/>
            <person name="Eloe-Fadrosh E.A."/>
            <person name="Kyrpides N.C."/>
            <person name="Woyke T."/>
        </authorList>
    </citation>
    <scope>NUCLEOTIDE SEQUENCE</scope>
    <source>
        <strain evidence="1">GVMAG-M-3300023179-4</strain>
    </source>
</reference>
<evidence type="ECO:0000313" key="1">
    <source>
        <dbReference type="EMBL" id="QHT74013.1"/>
    </source>
</evidence>